<dbReference type="GO" id="GO:0050661">
    <property type="term" value="F:NADP binding"/>
    <property type="evidence" value="ECO:0007669"/>
    <property type="project" value="TreeGrafter"/>
</dbReference>
<comment type="catalytic activity">
    <reaction evidence="8">
        <text>5,6-dihydrouracil + NAD(+) = uracil + NADH + H(+)</text>
        <dbReference type="Rhea" id="RHEA:20189"/>
        <dbReference type="ChEBI" id="CHEBI:15378"/>
        <dbReference type="ChEBI" id="CHEBI:15901"/>
        <dbReference type="ChEBI" id="CHEBI:17568"/>
        <dbReference type="ChEBI" id="CHEBI:57540"/>
        <dbReference type="ChEBI" id="CHEBI:57945"/>
        <dbReference type="EC" id="1.3.1.1"/>
    </reaction>
</comment>
<evidence type="ECO:0000256" key="10">
    <source>
        <dbReference type="ARBA" id="ARBA00049714"/>
    </source>
</evidence>
<dbReference type="InterPro" id="IPR012135">
    <property type="entry name" value="Dihydroorotate_DH_1_2"/>
</dbReference>
<keyword evidence="3" id="KW-0285">Flavoprotein</keyword>
<evidence type="ECO:0000259" key="12">
    <source>
        <dbReference type="Pfam" id="PF01180"/>
    </source>
</evidence>
<dbReference type="PIRSF" id="PIRSF000164">
    <property type="entry name" value="DHO_oxidase"/>
    <property type="match status" value="1"/>
</dbReference>
<dbReference type="GO" id="GO:0005737">
    <property type="term" value="C:cytoplasm"/>
    <property type="evidence" value="ECO:0007669"/>
    <property type="project" value="InterPro"/>
</dbReference>
<dbReference type="GO" id="GO:0004152">
    <property type="term" value="F:dihydroorotate dehydrogenase activity"/>
    <property type="evidence" value="ECO:0007669"/>
    <property type="project" value="InterPro"/>
</dbReference>
<protein>
    <recommendedName>
        <fullName evidence="11">dihydrouracil dehydrogenase (NAD(+))</fullName>
        <ecNumber evidence="11">1.3.1.1</ecNumber>
    </recommendedName>
</protein>
<sequence>MTDLKTTFAGLSLRNPIIISSSGLTNSAGKNKRLAEAGAGAIVLKSLFEEQIMLEADQLKDPAFYPEASDYLEEYIREHKLAEYLTLIKESKKECNIPIIASINCYSDAEWIDFAKQIQEAGADALEINILALQSDVQYTYGSFEQRHIDILRHIKRTVSIPVIMKLGDNLTNPVALIDQLYANGAAAVVLFNRFYQPDINIENMEQISGAVFSTSADLATPLRWIGIASSVVDKIDYAASGGVASPEAVVKAILAGATAVEVCSAVYQNTNAFIGESTRFLSAWMERKGFESIAQFKGKLNIKDVQGINTFERTQFLKYFGKKEN</sequence>
<dbReference type="Gene3D" id="3.20.20.70">
    <property type="entry name" value="Aldolase class I"/>
    <property type="match status" value="1"/>
</dbReference>
<comment type="cofactor">
    <cofactor evidence="1">
        <name>FMN</name>
        <dbReference type="ChEBI" id="CHEBI:58210"/>
    </cofactor>
</comment>
<dbReference type="InterPro" id="IPR013785">
    <property type="entry name" value="Aldolase_TIM"/>
</dbReference>
<evidence type="ECO:0000313" key="14">
    <source>
        <dbReference type="Proteomes" id="UP000782901"/>
    </source>
</evidence>
<evidence type="ECO:0000313" key="13">
    <source>
        <dbReference type="EMBL" id="MBS5412373.1"/>
    </source>
</evidence>
<keyword evidence="4" id="KW-0288">FMN</keyword>
<keyword evidence="5" id="KW-0665">Pyrimidine biosynthesis</keyword>
<dbReference type="CDD" id="cd04739">
    <property type="entry name" value="DHOD_like"/>
    <property type="match status" value="1"/>
</dbReference>
<dbReference type="Pfam" id="PF01180">
    <property type="entry name" value="DHO_dh"/>
    <property type="match status" value="1"/>
</dbReference>
<evidence type="ECO:0000256" key="7">
    <source>
        <dbReference type="ARBA" id="ARBA00047685"/>
    </source>
</evidence>
<accession>A0A139L152</accession>
<dbReference type="PANTHER" id="PTHR43073">
    <property type="entry name" value="DIHYDROPYRIMIDINE DEHYDROGENASE [NADP(+)]"/>
    <property type="match status" value="1"/>
</dbReference>
<dbReference type="AlphaFoldDB" id="A0A139L152"/>
<dbReference type="InterPro" id="IPR005720">
    <property type="entry name" value="Dihydroorotate_DH_cat"/>
</dbReference>
<dbReference type="RefSeq" id="WP_048694137.1">
    <property type="nucleotide sequence ID" value="NZ_CAXKYD010000032.1"/>
</dbReference>
<proteinExistence type="predicted"/>
<dbReference type="Proteomes" id="UP000782901">
    <property type="component" value="Unassembled WGS sequence"/>
</dbReference>
<keyword evidence="6" id="KW-0560">Oxidoreductase</keyword>
<comment type="pathway">
    <text evidence="2">Pyrimidine metabolism; UMP biosynthesis via de novo pathway.</text>
</comment>
<dbReference type="EMBL" id="JAGZEE010000027">
    <property type="protein sequence ID" value="MBS5412373.1"/>
    <property type="molecule type" value="Genomic_DNA"/>
</dbReference>
<evidence type="ECO:0000256" key="5">
    <source>
        <dbReference type="ARBA" id="ARBA00022975"/>
    </source>
</evidence>
<evidence type="ECO:0000256" key="8">
    <source>
        <dbReference type="ARBA" id="ARBA00048792"/>
    </source>
</evidence>
<dbReference type="GO" id="GO:0006210">
    <property type="term" value="P:thymine catabolic process"/>
    <property type="evidence" value="ECO:0007669"/>
    <property type="project" value="TreeGrafter"/>
</dbReference>
<dbReference type="GO" id="GO:0006212">
    <property type="term" value="P:uracil catabolic process"/>
    <property type="evidence" value="ECO:0007669"/>
    <property type="project" value="TreeGrafter"/>
</dbReference>
<evidence type="ECO:0000256" key="11">
    <source>
        <dbReference type="ARBA" id="ARBA00049728"/>
    </source>
</evidence>
<dbReference type="GO" id="GO:0044205">
    <property type="term" value="P:'de novo' UMP biosynthetic process"/>
    <property type="evidence" value="ECO:0007669"/>
    <property type="project" value="UniProtKB-UniPathway"/>
</dbReference>
<dbReference type="GO" id="GO:0002058">
    <property type="term" value="F:uracil binding"/>
    <property type="evidence" value="ECO:0007669"/>
    <property type="project" value="TreeGrafter"/>
</dbReference>
<evidence type="ECO:0000256" key="9">
    <source>
        <dbReference type="ARBA" id="ARBA00049578"/>
    </source>
</evidence>
<evidence type="ECO:0000256" key="6">
    <source>
        <dbReference type="ARBA" id="ARBA00023002"/>
    </source>
</evidence>
<dbReference type="NCBIfam" id="NF005741">
    <property type="entry name" value="PRK07565.1"/>
    <property type="match status" value="1"/>
</dbReference>
<name>A0A139L152_BACT4</name>
<evidence type="ECO:0000256" key="2">
    <source>
        <dbReference type="ARBA" id="ARBA00004725"/>
    </source>
</evidence>
<comment type="catalytic activity">
    <reaction evidence="7">
        <text>5,6-dihydrothymine + NAD(+) = thymine + NADH + H(+)</text>
        <dbReference type="Rhea" id="RHEA:28791"/>
        <dbReference type="ChEBI" id="CHEBI:15378"/>
        <dbReference type="ChEBI" id="CHEBI:17821"/>
        <dbReference type="ChEBI" id="CHEBI:27468"/>
        <dbReference type="ChEBI" id="CHEBI:57540"/>
        <dbReference type="ChEBI" id="CHEBI:57945"/>
        <dbReference type="EC" id="1.3.1.1"/>
    </reaction>
</comment>
<dbReference type="SUPFAM" id="SSF51395">
    <property type="entry name" value="FMN-linked oxidoreductases"/>
    <property type="match status" value="1"/>
</dbReference>
<dbReference type="PANTHER" id="PTHR43073:SF2">
    <property type="entry name" value="DIHYDROPYRIMIDINE DEHYDROGENASE [NADP(+)]"/>
    <property type="match status" value="1"/>
</dbReference>
<reference evidence="13" key="1">
    <citation type="submission" date="2021-02" db="EMBL/GenBank/DDBJ databases">
        <title>Infant gut strain persistence is associated with maternal origin, phylogeny, and functional potential including surface adhesion and iron acquisition.</title>
        <authorList>
            <person name="Lou Y.C."/>
        </authorList>
    </citation>
    <scope>NUCLEOTIDE SEQUENCE</scope>
    <source>
        <strain evidence="13">L3_082_243G1_dasL3_082_243G1_maxbin2.maxbin.015s ta_sub</strain>
    </source>
</reference>
<dbReference type="EC" id="1.3.1.1" evidence="11"/>
<comment type="subunit">
    <text evidence="10">Heterotetramer of 2 PreA and 2 PreT subunits.</text>
</comment>
<gene>
    <name evidence="13" type="ORF">KHY35_16965</name>
</gene>
<comment type="function">
    <text evidence="9">Involved in pyrimidine base degradation. Catalyzes physiologically the reduction of uracil to 5,6-dihydrouracil (DHU) by using NADH as a specific cosubstrate. It also catalyzes the reverse reaction and the reduction of thymine to 5,6-dihydrothymine (DHT).</text>
</comment>
<dbReference type="GO" id="GO:0004159">
    <property type="term" value="F:dihydropyrimidine dehydrogenase (NAD+) activity"/>
    <property type="evidence" value="ECO:0007669"/>
    <property type="project" value="UniProtKB-EC"/>
</dbReference>
<evidence type="ECO:0000256" key="4">
    <source>
        <dbReference type="ARBA" id="ARBA00022643"/>
    </source>
</evidence>
<evidence type="ECO:0000256" key="1">
    <source>
        <dbReference type="ARBA" id="ARBA00001917"/>
    </source>
</evidence>
<feature type="domain" description="Dihydroorotate dehydrogenase catalytic" evidence="12">
    <location>
        <begin position="4"/>
        <end position="272"/>
    </location>
</feature>
<comment type="caution">
    <text evidence="13">The sequence shown here is derived from an EMBL/GenBank/DDBJ whole genome shotgun (WGS) entry which is preliminary data.</text>
</comment>
<organism evidence="13 14">
    <name type="scientific">Bacteroides thetaiotaomicron</name>
    <dbReference type="NCBI Taxonomy" id="818"/>
    <lineage>
        <taxon>Bacteria</taxon>
        <taxon>Pseudomonadati</taxon>
        <taxon>Bacteroidota</taxon>
        <taxon>Bacteroidia</taxon>
        <taxon>Bacteroidales</taxon>
        <taxon>Bacteroidaceae</taxon>
        <taxon>Bacteroides</taxon>
    </lineage>
</organism>
<evidence type="ECO:0000256" key="3">
    <source>
        <dbReference type="ARBA" id="ARBA00022630"/>
    </source>
</evidence>